<evidence type="ECO:0000313" key="2">
    <source>
        <dbReference type="EMBL" id="TKR95823.1"/>
    </source>
</evidence>
<proteinExistence type="predicted"/>
<keyword evidence="1" id="KW-1133">Transmembrane helix</keyword>
<keyword evidence="1" id="KW-0472">Membrane</keyword>
<dbReference type="AlphaFoldDB" id="A0A4U5PHB1"/>
<keyword evidence="3" id="KW-1185">Reference proteome</keyword>
<feature type="transmembrane region" description="Helical" evidence="1">
    <location>
        <begin position="12"/>
        <end position="34"/>
    </location>
</feature>
<accession>A0A4U5PHB1</accession>
<evidence type="ECO:0000313" key="3">
    <source>
        <dbReference type="Proteomes" id="UP000298663"/>
    </source>
</evidence>
<name>A0A4U5PHB1_STECR</name>
<organism evidence="2 3">
    <name type="scientific">Steinernema carpocapsae</name>
    <name type="common">Entomopathogenic nematode</name>
    <dbReference type="NCBI Taxonomy" id="34508"/>
    <lineage>
        <taxon>Eukaryota</taxon>
        <taxon>Metazoa</taxon>
        <taxon>Ecdysozoa</taxon>
        <taxon>Nematoda</taxon>
        <taxon>Chromadorea</taxon>
        <taxon>Rhabditida</taxon>
        <taxon>Tylenchina</taxon>
        <taxon>Panagrolaimomorpha</taxon>
        <taxon>Strongyloidoidea</taxon>
        <taxon>Steinernematidae</taxon>
        <taxon>Steinernema</taxon>
    </lineage>
</organism>
<gene>
    <name evidence="2" type="ORF">L596_009941</name>
</gene>
<protein>
    <submittedName>
        <fullName evidence="2">Uncharacterized protein</fullName>
    </submittedName>
</protein>
<evidence type="ECO:0000256" key="1">
    <source>
        <dbReference type="SAM" id="Phobius"/>
    </source>
</evidence>
<reference evidence="2 3" key="2">
    <citation type="journal article" date="2019" name="G3 (Bethesda)">
        <title>Hybrid Assembly of the Genome of the Entomopathogenic Nematode Steinernema carpocapsae Identifies the X-Chromosome.</title>
        <authorList>
            <person name="Serra L."/>
            <person name="Macchietto M."/>
            <person name="Macias-Munoz A."/>
            <person name="McGill C.J."/>
            <person name="Rodriguez I.M."/>
            <person name="Rodriguez B."/>
            <person name="Murad R."/>
            <person name="Mortazavi A."/>
        </authorList>
    </citation>
    <scope>NUCLEOTIDE SEQUENCE [LARGE SCALE GENOMIC DNA]</scope>
    <source>
        <strain evidence="2 3">ALL</strain>
    </source>
</reference>
<sequence>MPFPRLVKCLYICLHLFLAFALIIIGPALLMVFFVKYEPVLAAANIVFLGVSGLEHLKIAKRVYAEEAEIVKR</sequence>
<feature type="transmembrane region" description="Helical" evidence="1">
    <location>
        <begin position="40"/>
        <end position="57"/>
    </location>
</feature>
<reference evidence="2 3" key="1">
    <citation type="journal article" date="2015" name="Genome Biol.">
        <title>Comparative genomics of Steinernema reveals deeply conserved gene regulatory networks.</title>
        <authorList>
            <person name="Dillman A.R."/>
            <person name="Macchietto M."/>
            <person name="Porter C.F."/>
            <person name="Rogers A."/>
            <person name="Williams B."/>
            <person name="Antoshechkin I."/>
            <person name="Lee M.M."/>
            <person name="Goodwin Z."/>
            <person name="Lu X."/>
            <person name="Lewis E.E."/>
            <person name="Goodrich-Blair H."/>
            <person name="Stock S.P."/>
            <person name="Adams B.J."/>
            <person name="Sternberg P.W."/>
            <person name="Mortazavi A."/>
        </authorList>
    </citation>
    <scope>NUCLEOTIDE SEQUENCE [LARGE SCALE GENOMIC DNA]</scope>
    <source>
        <strain evidence="2 3">ALL</strain>
    </source>
</reference>
<dbReference type="Proteomes" id="UP000298663">
    <property type="component" value="Unassembled WGS sequence"/>
</dbReference>
<comment type="caution">
    <text evidence="2">The sequence shown here is derived from an EMBL/GenBank/DDBJ whole genome shotgun (WGS) entry which is preliminary data.</text>
</comment>
<keyword evidence="1" id="KW-0812">Transmembrane</keyword>
<dbReference type="EMBL" id="AZBU02000002">
    <property type="protein sequence ID" value="TKR95823.1"/>
    <property type="molecule type" value="Genomic_DNA"/>
</dbReference>